<accession>A0A855N8X7</accession>
<comment type="caution">
    <text evidence="4">The sequence shown here is derived from an EMBL/GenBank/DDBJ whole genome shotgun (WGS) entry which is preliminary data.</text>
</comment>
<dbReference type="Proteomes" id="UP000239685">
    <property type="component" value="Unassembled WGS sequence"/>
</dbReference>
<dbReference type="InterPro" id="IPR013783">
    <property type="entry name" value="Ig-like_fold"/>
</dbReference>
<proteinExistence type="inferred from homology"/>
<dbReference type="GO" id="GO:0009279">
    <property type="term" value="C:cell outer membrane"/>
    <property type="evidence" value="ECO:0007669"/>
    <property type="project" value="TreeGrafter"/>
</dbReference>
<dbReference type="Gene3D" id="2.60.40.10">
    <property type="entry name" value="Immunoglobulins"/>
    <property type="match status" value="1"/>
</dbReference>
<dbReference type="InterPro" id="IPR051715">
    <property type="entry name" value="Intimin-Invasin_domain"/>
</dbReference>
<dbReference type="Pfam" id="PF11924">
    <property type="entry name" value="IAT_beta"/>
    <property type="match status" value="1"/>
</dbReference>
<evidence type="ECO:0000313" key="3">
    <source>
        <dbReference type="EMBL" id="CUU75121.1"/>
    </source>
</evidence>
<dbReference type="Gene3D" id="2.40.160.160">
    <property type="entry name" value="Inverse autotransporter, beta-domain"/>
    <property type="match status" value="1"/>
</dbReference>
<dbReference type="PANTHER" id="PTHR39576">
    <property type="entry name" value="ATTACHING AND EFFACING PROTEIN HOMOLOG-RELATED-RELATED"/>
    <property type="match status" value="1"/>
</dbReference>
<sequence length="1026" mass="114490">MIINLILLVTILVSTINGSNFIIYDDLGNNIENIEKEIVDNKRNFFSFNDNFIIYDDLGNNIENNPKEAISQNKIENPKSPVDKITSSKPAKVKPKIIEKTEPEVLSTKLSVNKIVKIPSSTESIDLNKTNTQNSKTEQQAELEKTQQKSIEIAQTASSLIQTEDKSNSIKSFAVNYITGKINEEMIGYIENYAKGARAEINLRVDTKENNIAGTTKILIPYTTDDFQKTVFAQTGVGEFYNNRWISHAGAGIRFFPDAKSYTDVGNLMFGFNTVYDYDLSRYHQRLSVGAEVMYKNLLLTGNLYERLTSWRNSKDFESGYVEERPANGYDIKVKFAIPDYERLAFTAGIQKWHGDRVSLFGDTTNLETNPTIYSGGIEYSPIPMLTLSAEHSKSSKNKKNTNFNLKFNVPLYDDDALKRSMNPKYAGLQNTLQASRTNFIERDYSMPLEYRSTLNKYYITYCGYIPDDKHCFMITNGFHEAVPDFPVAVRTTDDCVKLDNSGNYITNKNSKVYATIIGACKPTTTLIVTAGSVTEKFPINIKNLSFKLKALPTAIERHEKSVATLNGGTLAANLAVTWRLKSSKGSLTNQQNTTDANGVATAEYVPEPTQIDGEKVDITATVYSVEFETPVIIKVFGNNPDDISIDRTVIGENEYAKVIYKNLRPNTNVTFRIDGTGGILTDKTTDFGTNASISVNEAGEAIIYVKGQDLANSNLKVFAKNSDPLVSEKSVNLNIKNYTADMTLPTWNSSLYGNHQNTIDYKENFKIKVSNLMPNTTVTWSATNGATPNATTSQVAKDGTTEMNFGAISDFAIKDTDISIEYNKNESVKTSMTKKLNLYQYQLNLTTDKSEIIGDEQYVATLSGGKPGERVVWTVTGDSKEISKEEVFDENGKAKYTAQGKSPFDLGILLNVNALKKSIKKNLPNKMPSNFSNYIYANNGCAGAGWNVTLTRVGKTLDYTLSFSLAGDYNWFYSNTVTLNYMTNPTYEYSAWWGRDSSGIKVDLRQGKVWGLYCRAGWGQIGKLF</sequence>
<dbReference type="AlphaFoldDB" id="A0A855N8X7"/>
<gene>
    <name evidence="3" type="primary">eae</name>
    <name evidence="4" type="ORF">CDQ78_09165</name>
    <name evidence="3" type="ORF">ERS739223_00515</name>
</gene>
<feature type="domain" description="Inverse autotransporter beta-domain" evidence="2">
    <location>
        <begin position="154"/>
        <end position="445"/>
    </location>
</feature>
<evidence type="ECO:0000256" key="1">
    <source>
        <dbReference type="ARBA" id="ARBA00010116"/>
    </source>
</evidence>
<reference evidence="3 5" key="1">
    <citation type="submission" date="2015-11" db="EMBL/GenBank/DDBJ databases">
        <authorList>
            <consortium name="Pathogen Informatics"/>
        </authorList>
    </citation>
    <scope>NUCLEOTIDE SEQUENCE [LARGE SCALE GENOMIC DNA]</scope>
    <source>
        <strain evidence="3 5">007A-0283</strain>
    </source>
</reference>
<evidence type="ECO:0000313" key="6">
    <source>
        <dbReference type="Proteomes" id="UP000239685"/>
    </source>
</evidence>
<organism evidence="4 6">
    <name type="scientific">Campylobacter hyointestinalis subsp. hyointestinalis</name>
    <dbReference type="NCBI Taxonomy" id="91352"/>
    <lineage>
        <taxon>Bacteria</taxon>
        <taxon>Pseudomonadati</taxon>
        <taxon>Campylobacterota</taxon>
        <taxon>Epsilonproteobacteria</taxon>
        <taxon>Campylobacterales</taxon>
        <taxon>Campylobacteraceae</taxon>
        <taxon>Campylobacter</taxon>
    </lineage>
</organism>
<evidence type="ECO:0000313" key="5">
    <source>
        <dbReference type="Proteomes" id="UP000052245"/>
    </source>
</evidence>
<name>A0A855N8X7_CAMHY</name>
<dbReference type="RefSeq" id="WP_059442983.1">
    <property type="nucleotide sequence ID" value="NZ_FAVC01000001.1"/>
</dbReference>
<protein>
    <submittedName>
        <fullName evidence="3">Adhesin/invasin</fullName>
    </submittedName>
</protein>
<evidence type="ECO:0000259" key="2">
    <source>
        <dbReference type="Pfam" id="PF11924"/>
    </source>
</evidence>
<dbReference type="InterPro" id="IPR038177">
    <property type="entry name" value="IAT_beta_sf"/>
</dbReference>
<dbReference type="EMBL" id="NIQP01000014">
    <property type="protein sequence ID" value="PPB70033.1"/>
    <property type="molecule type" value="Genomic_DNA"/>
</dbReference>
<dbReference type="EMBL" id="FAVC01000001">
    <property type="protein sequence ID" value="CUU75121.1"/>
    <property type="molecule type" value="Genomic_DNA"/>
</dbReference>
<evidence type="ECO:0000313" key="4">
    <source>
        <dbReference type="EMBL" id="PPB70033.1"/>
    </source>
</evidence>
<reference evidence="4 6" key="2">
    <citation type="submission" date="2017-06" db="EMBL/GenBank/DDBJ databases">
        <title>Updating the genomic taxonomy and epidemiology of Campylobacter hyointestinalis; discovery in New Zealand farmed ruminants.</title>
        <authorList>
            <person name="Wilkinson D.A."/>
            <person name="Fayaz A."/>
            <person name="Biggs P.J."/>
            <person name="Midwinter A.C."/>
        </authorList>
    </citation>
    <scope>NUCLEOTIDE SEQUENCE [LARGE SCALE GENOMIC DNA]</scope>
    <source>
        <strain evidence="4 6">S1614a</strain>
    </source>
</reference>
<dbReference type="PANTHER" id="PTHR39576:SF2">
    <property type="entry name" value="ATTACHING AND EFFACING PROTEIN HOMOLOG-RELATED"/>
    <property type="match status" value="1"/>
</dbReference>
<comment type="similarity">
    <text evidence="1">Belongs to the intimin/invasin family.</text>
</comment>
<dbReference type="Proteomes" id="UP000052245">
    <property type="component" value="Unassembled WGS sequence"/>
</dbReference>
<dbReference type="InterPro" id="IPR024519">
    <property type="entry name" value="IAT_beta"/>
</dbReference>